<gene>
    <name evidence="3" type="ORF">BUFA31_06210</name>
</gene>
<evidence type="ECO:0000313" key="3">
    <source>
        <dbReference type="EMBL" id="GFO87457.1"/>
    </source>
</evidence>
<comment type="caution">
    <text evidence="3">The sequence shown here is derived from an EMBL/GenBank/DDBJ whole genome shotgun (WGS) entry which is preliminary data.</text>
</comment>
<dbReference type="EMBL" id="BLYJ01000005">
    <property type="protein sequence ID" value="GFO87457.1"/>
    <property type="molecule type" value="Genomic_DNA"/>
</dbReference>
<dbReference type="Proteomes" id="UP000620147">
    <property type="component" value="Unassembled WGS sequence"/>
</dbReference>
<keyword evidence="1" id="KW-0732">Signal</keyword>
<sequence>MNKIGKAMLCTVLTGAMAVGAAGAADLGSLSPQGAKAYLNQITTLQNKYGKAAARTDDGFKGLLTGLSMAKLVDMDGDKIPELYCAAAHQGQHMYSYADGKIYELIIPKGVSNFGTDVSPCTQFYVGKDKAYLVSGQEVMNNNPVTFWTKQGDKAVVVLTYTDGFDWDAETPTPVKTINGQSVTAEEFSSTILDLTGDMDEQYYSFWESPYNSDRALSPRAALQDTIASLRRLTNPTAKVSTHKVTLNGESVKLGAYTINGSNYFKLRDLAKALDGLNTNFEVKWNAAQQRIDLTSKTAYTAVGGEQAALPAGNKAASLTNASVYLDGKPLSLTAYSIGGNNYFKLRDLGDALGFGVDWNADTMTMILTVK</sequence>
<feature type="signal peptide" evidence="1">
    <location>
        <begin position="1"/>
        <end position="24"/>
    </location>
</feature>
<evidence type="ECO:0000259" key="2">
    <source>
        <dbReference type="Pfam" id="PF07833"/>
    </source>
</evidence>
<dbReference type="RefSeq" id="WP_188885583.1">
    <property type="nucleotide sequence ID" value="NZ_BLYJ01000005.1"/>
</dbReference>
<organism evidence="3 4">
    <name type="scientific">Butyricicoccus faecihominis</name>
    <dbReference type="NCBI Taxonomy" id="1712515"/>
    <lineage>
        <taxon>Bacteria</taxon>
        <taxon>Bacillati</taxon>
        <taxon>Bacillota</taxon>
        <taxon>Clostridia</taxon>
        <taxon>Eubacteriales</taxon>
        <taxon>Butyricicoccaceae</taxon>
        <taxon>Butyricicoccus</taxon>
    </lineage>
</organism>
<name>A0ABQ1DXL4_9FIRM</name>
<evidence type="ECO:0000313" key="4">
    <source>
        <dbReference type="Proteomes" id="UP000620147"/>
    </source>
</evidence>
<feature type="domain" description="Copper amine oxidase-like N-terminal" evidence="2">
    <location>
        <begin position="247"/>
        <end position="367"/>
    </location>
</feature>
<reference evidence="3 4" key="1">
    <citation type="submission" date="2020-06" db="EMBL/GenBank/DDBJ databases">
        <title>Characterization of fructooligosaccharide metabolism and fructooligosaccharide-degrading enzymes in human commensal butyrate producers.</title>
        <authorList>
            <person name="Tanno H."/>
            <person name="Fujii T."/>
            <person name="Hirano K."/>
            <person name="Maeno S."/>
            <person name="Tonozuka T."/>
            <person name="Sakamoto M."/>
            <person name="Ohkuma M."/>
            <person name="Tochio T."/>
            <person name="Endo A."/>
        </authorList>
    </citation>
    <scope>NUCLEOTIDE SEQUENCE [LARGE SCALE GENOMIC DNA]</scope>
    <source>
        <strain evidence="3 4">JCM 31056</strain>
    </source>
</reference>
<feature type="chain" id="PRO_5045164405" description="Copper amine oxidase-like N-terminal domain-containing protein" evidence="1">
    <location>
        <begin position="25"/>
        <end position="371"/>
    </location>
</feature>
<dbReference type="InterPro" id="IPR012854">
    <property type="entry name" value="Cu_amine_oxidase-like_N"/>
</dbReference>
<proteinExistence type="predicted"/>
<dbReference type="Pfam" id="PF07833">
    <property type="entry name" value="Cu_amine_oxidN1"/>
    <property type="match status" value="1"/>
</dbReference>
<accession>A0ABQ1DXL4</accession>
<protein>
    <recommendedName>
        <fullName evidence="2">Copper amine oxidase-like N-terminal domain-containing protein</fullName>
    </recommendedName>
</protein>
<evidence type="ECO:0000256" key="1">
    <source>
        <dbReference type="SAM" id="SignalP"/>
    </source>
</evidence>
<keyword evidence="4" id="KW-1185">Reference proteome</keyword>